<dbReference type="EMBL" id="PVUE01000006">
    <property type="protein sequence ID" value="PRZ42144.1"/>
    <property type="molecule type" value="Genomic_DNA"/>
</dbReference>
<keyword evidence="5" id="KW-1185">Reference proteome</keyword>
<keyword evidence="4" id="KW-0647">Proteasome</keyword>
<dbReference type="InterPro" id="IPR036390">
    <property type="entry name" value="WH_DNA-bd_sf"/>
</dbReference>
<feature type="region of interest" description="Disordered" evidence="1">
    <location>
        <begin position="214"/>
        <end position="234"/>
    </location>
</feature>
<comment type="caution">
    <text evidence="4">The sequence shown here is derived from an EMBL/GenBank/DDBJ whole genome shotgun (WGS) entry which is preliminary data.</text>
</comment>
<dbReference type="PROSITE" id="PS52050">
    <property type="entry name" value="WYL"/>
    <property type="match status" value="1"/>
</dbReference>
<dbReference type="InterPro" id="IPR026881">
    <property type="entry name" value="WYL_dom"/>
</dbReference>
<dbReference type="InterPro" id="IPR028349">
    <property type="entry name" value="PafC-like"/>
</dbReference>
<evidence type="ECO:0000259" key="2">
    <source>
        <dbReference type="Pfam" id="PF13280"/>
    </source>
</evidence>
<organism evidence="4 5">
    <name type="scientific">Antricoccus suffuscus</name>
    <dbReference type="NCBI Taxonomy" id="1629062"/>
    <lineage>
        <taxon>Bacteria</taxon>
        <taxon>Bacillati</taxon>
        <taxon>Actinomycetota</taxon>
        <taxon>Actinomycetes</taxon>
        <taxon>Geodermatophilales</taxon>
        <taxon>Antricoccaceae</taxon>
        <taxon>Antricoccus</taxon>
    </lineage>
</organism>
<evidence type="ECO:0000313" key="5">
    <source>
        <dbReference type="Proteomes" id="UP000237752"/>
    </source>
</evidence>
<name>A0A2T1A0T6_9ACTN</name>
<sequence length="321" mass="35197">MTSVGNSQTQLRRMSLLVPYVQTHEGVTVQELAAEFDTSPAQIRKDLKALWFCGLPGQGMGEMIEVSFNGEVVDISFDAGIDRPLQLTQQEATALIVALRALTASPELVDNDSVTSALDKIETAVGDRASTSRAIAVSATPTPAVAADVKKALESRRALEIDYYVATRDEKTTRVVDPVRMVRVPGGDYLQAWCRRAEDMRTFRLDRIDRALVLDEPASPPEDDPRDLSAGVYEPGPDDTVVSLKLSLGGRWLTDYYELENVEYADDGTTYAELPVAEDDALERLLWQLGSAGVAAFIDPHVLEAAHRIGERSGEALNNYR</sequence>
<dbReference type="PANTHER" id="PTHR34580">
    <property type="match status" value="1"/>
</dbReference>
<dbReference type="InterPro" id="IPR043839">
    <property type="entry name" value="PafC_HTH"/>
</dbReference>
<protein>
    <submittedName>
        <fullName evidence="4">Proteasome accessory factor C</fullName>
    </submittedName>
</protein>
<evidence type="ECO:0000313" key="4">
    <source>
        <dbReference type="EMBL" id="PRZ42144.1"/>
    </source>
</evidence>
<dbReference type="PANTHER" id="PTHR34580:SF1">
    <property type="entry name" value="PROTEIN PAFC"/>
    <property type="match status" value="1"/>
</dbReference>
<dbReference type="PIRSF" id="PIRSF016838">
    <property type="entry name" value="PafC"/>
    <property type="match status" value="1"/>
</dbReference>
<dbReference type="InterPro" id="IPR051534">
    <property type="entry name" value="CBASS_pafABC_assoc_protein"/>
</dbReference>
<evidence type="ECO:0000259" key="3">
    <source>
        <dbReference type="Pfam" id="PF19187"/>
    </source>
</evidence>
<dbReference type="Pfam" id="PF13280">
    <property type="entry name" value="WYL"/>
    <property type="match status" value="1"/>
</dbReference>
<dbReference type="Proteomes" id="UP000237752">
    <property type="component" value="Unassembled WGS sequence"/>
</dbReference>
<feature type="domain" description="WYL" evidence="2">
    <location>
        <begin position="146"/>
        <end position="211"/>
    </location>
</feature>
<feature type="domain" description="PafC HTH" evidence="3">
    <location>
        <begin position="10"/>
        <end position="122"/>
    </location>
</feature>
<dbReference type="AlphaFoldDB" id="A0A2T1A0T6"/>
<dbReference type="SUPFAM" id="SSF46785">
    <property type="entry name" value="Winged helix' DNA-binding domain"/>
    <property type="match status" value="1"/>
</dbReference>
<proteinExistence type="predicted"/>
<accession>A0A2T1A0T6</accession>
<reference evidence="4 5" key="1">
    <citation type="submission" date="2018-03" db="EMBL/GenBank/DDBJ databases">
        <title>Genomic Encyclopedia of Archaeal and Bacterial Type Strains, Phase II (KMG-II): from individual species to whole genera.</title>
        <authorList>
            <person name="Goeker M."/>
        </authorList>
    </citation>
    <scope>NUCLEOTIDE SEQUENCE [LARGE SCALE GENOMIC DNA]</scope>
    <source>
        <strain evidence="4 5">DSM 100065</strain>
    </source>
</reference>
<gene>
    <name evidence="4" type="ORF">CLV47_10614</name>
</gene>
<evidence type="ECO:0000256" key="1">
    <source>
        <dbReference type="SAM" id="MobiDB-lite"/>
    </source>
</evidence>
<dbReference type="GO" id="GO:0000502">
    <property type="term" value="C:proteasome complex"/>
    <property type="evidence" value="ECO:0007669"/>
    <property type="project" value="UniProtKB-KW"/>
</dbReference>
<dbReference type="Pfam" id="PF19187">
    <property type="entry name" value="HTH_PafC"/>
    <property type="match status" value="1"/>
</dbReference>